<sequence>MRRKNRRSNPFKILILLAVIGLLVYIDQKVEPFSPYTFISSPTPSLAPETFITEAQNLAAEGKYTQALLSYGKAISADPQNPSNYIASAMINIYRGNYESALEDASNALLLNPENSQAYALKGIAHGLLGNYFDSETDLQKATEYDPGNYFVYAYDAIVKAQKILVGSDAQGDLDAAIEASRKAEAIAPSALETHWARAMVLEITANYEDAVTEYEAAIAVNSNVAEIHISLGRTYAGLLEYNKAIEEYTKANALNPSDANPDALIGRTYYRTGEFSKSIQYYQQAISDEPQNAYYWGYLGQAFYKNYQFGDAILALQIAIRGGVTTNGTIVEGLPLSYEVVDMYYIYGLSLMELGYCSEAVDISQAIIQSMQDDETAVYNAEYTLERCYEKLNDQQLLKLPTATMIPTWTPQPTLTPTPLPYQIPTPAGE</sequence>
<accession>A0A101FYK5</accession>
<dbReference type="EMBL" id="LGFU01000010">
    <property type="protein sequence ID" value="KUK46724.1"/>
    <property type="molecule type" value="Genomic_DNA"/>
</dbReference>
<feature type="repeat" description="TPR" evidence="3">
    <location>
        <begin position="260"/>
        <end position="293"/>
    </location>
</feature>
<protein>
    <submittedName>
        <fullName evidence="4">Uncharacterized protein</fullName>
    </submittedName>
</protein>
<dbReference type="InterPro" id="IPR050498">
    <property type="entry name" value="Ycf3"/>
</dbReference>
<dbReference type="GO" id="GO:0009279">
    <property type="term" value="C:cell outer membrane"/>
    <property type="evidence" value="ECO:0007669"/>
    <property type="project" value="TreeGrafter"/>
</dbReference>
<feature type="repeat" description="TPR" evidence="3">
    <location>
        <begin position="82"/>
        <end position="115"/>
    </location>
</feature>
<evidence type="ECO:0000256" key="2">
    <source>
        <dbReference type="ARBA" id="ARBA00022803"/>
    </source>
</evidence>
<reference evidence="4 5" key="1">
    <citation type="journal article" date="2015" name="MBio">
        <title>Genome-Resolved Metagenomic Analysis Reveals Roles for Candidate Phyla and Other Microbial Community Members in Biogeochemical Transformations in Oil Reservoirs.</title>
        <authorList>
            <person name="Hu P."/>
            <person name="Tom L."/>
            <person name="Singh A."/>
            <person name="Thomas B.C."/>
            <person name="Baker B.J."/>
            <person name="Piceno Y.M."/>
            <person name="Andersen G.L."/>
            <person name="Banfield J.F."/>
        </authorList>
    </citation>
    <scope>NUCLEOTIDE SEQUENCE [LARGE SCALE GENOMIC DNA]</scope>
    <source>
        <strain evidence="4">46_16</strain>
    </source>
</reference>
<keyword evidence="2 3" id="KW-0802">TPR repeat</keyword>
<name>A0A101FYK5_9CHLR</name>
<dbReference type="Gene3D" id="1.25.40.10">
    <property type="entry name" value="Tetratricopeptide repeat domain"/>
    <property type="match status" value="3"/>
</dbReference>
<dbReference type="Pfam" id="PF13432">
    <property type="entry name" value="TPR_16"/>
    <property type="match status" value="2"/>
</dbReference>
<keyword evidence="1" id="KW-0677">Repeat</keyword>
<organism evidence="4 5">
    <name type="scientific">Anaerolinea thermophila</name>
    <dbReference type="NCBI Taxonomy" id="167964"/>
    <lineage>
        <taxon>Bacteria</taxon>
        <taxon>Bacillati</taxon>
        <taxon>Chloroflexota</taxon>
        <taxon>Anaerolineae</taxon>
        <taxon>Anaerolineales</taxon>
        <taxon>Anaerolineaceae</taxon>
        <taxon>Anaerolinea</taxon>
    </lineage>
</organism>
<dbReference type="PANTHER" id="PTHR44858">
    <property type="entry name" value="TETRATRICOPEPTIDE REPEAT PROTEIN 6"/>
    <property type="match status" value="1"/>
</dbReference>
<evidence type="ECO:0000256" key="1">
    <source>
        <dbReference type="ARBA" id="ARBA00022737"/>
    </source>
</evidence>
<dbReference type="InterPro" id="IPR019734">
    <property type="entry name" value="TPR_rpt"/>
</dbReference>
<proteinExistence type="predicted"/>
<comment type="caution">
    <text evidence="4">The sequence shown here is derived from an EMBL/GenBank/DDBJ whole genome shotgun (WGS) entry which is preliminary data.</text>
</comment>
<dbReference type="PROSITE" id="PS50005">
    <property type="entry name" value="TPR"/>
    <property type="match status" value="4"/>
</dbReference>
<evidence type="ECO:0000313" key="5">
    <source>
        <dbReference type="Proteomes" id="UP000064249"/>
    </source>
</evidence>
<dbReference type="Proteomes" id="UP000064249">
    <property type="component" value="Unassembled WGS sequence"/>
</dbReference>
<dbReference type="AlphaFoldDB" id="A0A101FYK5"/>
<feature type="repeat" description="TPR" evidence="3">
    <location>
        <begin position="48"/>
        <end position="81"/>
    </location>
</feature>
<dbReference type="SUPFAM" id="SSF48452">
    <property type="entry name" value="TPR-like"/>
    <property type="match status" value="1"/>
</dbReference>
<evidence type="ECO:0000256" key="3">
    <source>
        <dbReference type="PROSITE-ProRule" id="PRU00339"/>
    </source>
</evidence>
<dbReference type="Pfam" id="PF13414">
    <property type="entry name" value="TPR_11"/>
    <property type="match status" value="1"/>
</dbReference>
<evidence type="ECO:0000313" key="4">
    <source>
        <dbReference type="EMBL" id="KUK46724.1"/>
    </source>
</evidence>
<feature type="repeat" description="TPR" evidence="3">
    <location>
        <begin position="226"/>
        <end position="259"/>
    </location>
</feature>
<dbReference type="GO" id="GO:0046813">
    <property type="term" value="P:receptor-mediated virion attachment to host cell"/>
    <property type="evidence" value="ECO:0007669"/>
    <property type="project" value="TreeGrafter"/>
</dbReference>
<dbReference type="SMART" id="SM00028">
    <property type="entry name" value="TPR"/>
    <property type="match status" value="7"/>
</dbReference>
<dbReference type="PANTHER" id="PTHR44858:SF1">
    <property type="entry name" value="UDP-N-ACETYLGLUCOSAMINE--PEPTIDE N-ACETYLGLUCOSAMINYLTRANSFERASE SPINDLY-RELATED"/>
    <property type="match status" value="1"/>
</dbReference>
<gene>
    <name evidence="4" type="ORF">XD73_0390</name>
</gene>
<dbReference type="InterPro" id="IPR011990">
    <property type="entry name" value="TPR-like_helical_dom_sf"/>
</dbReference>